<name>A0A7N9CPI0_MACFA</name>
<sequence length="132" mass="15160">MIIPLYSSLGDRARHYLKNKQTNKQTNKQKTTHQWLTPVIPAVWEPEAGGSTEVRSLRSAWPTWRNPISTKNTKISQTWWCTPVVPATWGAEAGESLEPRRRGCSKPRSRHCTPPGDRVRLHLKIKIKIKIK</sequence>
<dbReference type="GeneTree" id="ENSGT00940000163244"/>
<evidence type="ECO:0000313" key="1">
    <source>
        <dbReference type="Ensembl" id="ENSMFAP00000055068.1"/>
    </source>
</evidence>
<reference evidence="1" key="3">
    <citation type="submission" date="2025-09" db="UniProtKB">
        <authorList>
            <consortium name="Ensembl"/>
        </authorList>
    </citation>
    <scope>IDENTIFICATION</scope>
</reference>
<protein>
    <submittedName>
        <fullName evidence="1">Uncharacterized protein</fullName>
    </submittedName>
</protein>
<proteinExistence type="predicted"/>
<reference evidence="1" key="2">
    <citation type="submission" date="2025-08" db="UniProtKB">
        <authorList>
            <consortium name="Ensembl"/>
        </authorList>
    </citation>
    <scope>IDENTIFICATION</scope>
</reference>
<dbReference type="AlphaFoldDB" id="A0A7N9CPI0"/>
<keyword evidence="2" id="KW-1185">Reference proteome</keyword>
<organism evidence="1 2">
    <name type="scientific">Macaca fascicularis</name>
    <name type="common">Crab-eating macaque</name>
    <name type="synonym">Cynomolgus monkey</name>
    <dbReference type="NCBI Taxonomy" id="9541"/>
    <lineage>
        <taxon>Eukaryota</taxon>
        <taxon>Metazoa</taxon>
        <taxon>Chordata</taxon>
        <taxon>Craniata</taxon>
        <taxon>Vertebrata</taxon>
        <taxon>Euteleostomi</taxon>
        <taxon>Mammalia</taxon>
        <taxon>Eutheria</taxon>
        <taxon>Euarchontoglires</taxon>
        <taxon>Primates</taxon>
        <taxon>Haplorrhini</taxon>
        <taxon>Catarrhini</taxon>
        <taxon>Cercopithecidae</taxon>
        <taxon>Cercopithecinae</taxon>
        <taxon>Macaca</taxon>
    </lineage>
</organism>
<reference evidence="1 2" key="1">
    <citation type="submission" date="2013-03" db="EMBL/GenBank/DDBJ databases">
        <authorList>
            <person name="Warren W."/>
            <person name="Wilson R.K."/>
        </authorList>
    </citation>
    <scope>NUCLEOTIDE SEQUENCE</scope>
</reference>
<dbReference type="Proteomes" id="UP000233100">
    <property type="component" value="Chromosome 14"/>
</dbReference>
<evidence type="ECO:0000313" key="2">
    <source>
        <dbReference type="Proteomes" id="UP000233100"/>
    </source>
</evidence>
<dbReference type="Ensembl" id="ENSMFAT00000073140.1">
    <property type="protein sequence ID" value="ENSMFAP00000055068.1"/>
    <property type="gene ID" value="ENSMFAG00000059878.1"/>
</dbReference>
<accession>A0A7N9CPI0</accession>